<evidence type="ECO:0000256" key="1">
    <source>
        <dbReference type="SAM" id="MobiDB-lite"/>
    </source>
</evidence>
<proteinExistence type="predicted"/>
<sequence length="54" mass="6443">MLITSASYSPFTSVETRRFIEQELQRDLERERRHRERRLEEAAADGDEGGTMEW</sequence>
<comment type="caution">
    <text evidence="2">The sequence shown here is derived from an EMBL/GenBank/DDBJ whole genome shotgun (WGS) entry which is preliminary data.</text>
</comment>
<dbReference type="EMBL" id="FXWJ01000001">
    <property type="protein sequence ID" value="SMQ61978.1"/>
    <property type="molecule type" value="Genomic_DNA"/>
</dbReference>
<reference evidence="2 3" key="1">
    <citation type="submission" date="2017-04" db="EMBL/GenBank/DDBJ databases">
        <authorList>
            <person name="Varghese N."/>
            <person name="Submissions S."/>
        </authorList>
    </citation>
    <scope>NUCLEOTIDE SEQUENCE [LARGE SCALE GENOMIC DNA]</scope>
    <source>
        <strain evidence="2 3">VKM Ac-1784</strain>
    </source>
</reference>
<feature type="region of interest" description="Disordered" evidence="1">
    <location>
        <begin position="29"/>
        <end position="54"/>
    </location>
</feature>
<keyword evidence="3" id="KW-1185">Reference proteome</keyword>
<dbReference type="RefSeq" id="WP_165766974.1">
    <property type="nucleotide sequence ID" value="NZ_FXWJ01000001.1"/>
</dbReference>
<feature type="compositionally biased region" description="Basic and acidic residues" evidence="1">
    <location>
        <begin position="29"/>
        <end position="41"/>
    </location>
</feature>
<evidence type="ECO:0000313" key="2">
    <source>
        <dbReference type="EMBL" id="SMQ61978.1"/>
    </source>
</evidence>
<organism evidence="2 3">
    <name type="scientific">Plantibacter elymi</name>
    <name type="common">nom. nud.</name>
    <dbReference type="NCBI Taxonomy" id="199708"/>
    <lineage>
        <taxon>Bacteria</taxon>
        <taxon>Bacillati</taxon>
        <taxon>Actinomycetota</taxon>
        <taxon>Actinomycetes</taxon>
        <taxon>Micrococcales</taxon>
        <taxon>Microbacteriaceae</taxon>
        <taxon>Plantibacter</taxon>
    </lineage>
</organism>
<evidence type="ECO:0000313" key="3">
    <source>
        <dbReference type="Proteomes" id="UP000194464"/>
    </source>
</evidence>
<accession>A0ABY1R9L8</accession>
<feature type="compositionally biased region" description="Acidic residues" evidence="1">
    <location>
        <begin position="42"/>
        <end position="54"/>
    </location>
</feature>
<dbReference type="Proteomes" id="UP000194464">
    <property type="component" value="Unassembled WGS sequence"/>
</dbReference>
<gene>
    <name evidence="2" type="ORF">SAMN06295909_0670</name>
</gene>
<protein>
    <submittedName>
        <fullName evidence="2">Uncharacterized protein</fullName>
    </submittedName>
</protein>
<name>A0ABY1R9L8_9MICO</name>